<accession>A0A0F9LTE4</accession>
<sequence>MTILIDNFSIGVENWIEAANLTYSVDVVDLTTAISTSGTYFIDDGTIVSTTFSGITDGYKCFYTPSSVLASGTITLTIHAENTASGVAEQEFHLLYGYNCFFNEVVDWGIKNEVVITIEAENEAFCPNLEGDAFYFETADLASYDLGASIVPIGSVDLGATIYPQNAFFFFDRIFTITVSGVRDFHGNIMDPYVFSFTIENPNS</sequence>
<comment type="caution">
    <text evidence="1">The sequence shown here is derived from an EMBL/GenBank/DDBJ whole genome shotgun (WGS) entry which is preliminary data.</text>
</comment>
<dbReference type="EMBL" id="LAZR01006686">
    <property type="protein sequence ID" value="KKM90326.1"/>
    <property type="molecule type" value="Genomic_DNA"/>
</dbReference>
<reference evidence="1" key="1">
    <citation type="journal article" date="2015" name="Nature">
        <title>Complex archaea that bridge the gap between prokaryotes and eukaryotes.</title>
        <authorList>
            <person name="Spang A."/>
            <person name="Saw J.H."/>
            <person name="Jorgensen S.L."/>
            <person name="Zaremba-Niedzwiedzka K."/>
            <person name="Martijn J."/>
            <person name="Lind A.E."/>
            <person name="van Eijk R."/>
            <person name="Schleper C."/>
            <person name="Guy L."/>
            <person name="Ettema T.J."/>
        </authorList>
    </citation>
    <scope>NUCLEOTIDE SEQUENCE</scope>
</reference>
<evidence type="ECO:0000313" key="1">
    <source>
        <dbReference type="EMBL" id="KKM90326.1"/>
    </source>
</evidence>
<organism evidence="1">
    <name type="scientific">marine sediment metagenome</name>
    <dbReference type="NCBI Taxonomy" id="412755"/>
    <lineage>
        <taxon>unclassified sequences</taxon>
        <taxon>metagenomes</taxon>
        <taxon>ecological metagenomes</taxon>
    </lineage>
</organism>
<proteinExistence type="predicted"/>
<dbReference type="AlphaFoldDB" id="A0A0F9LTE4"/>
<name>A0A0F9LTE4_9ZZZZ</name>
<protein>
    <submittedName>
        <fullName evidence="1">Uncharacterized protein</fullName>
    </submittedName>
</protein>
<gene>
    <name evidence="1" type="ORF">LCGC14_1239760</name>
</gene>